<keyword evidence="4 5" id="KW-0687">Ribonucleoprotein</keyword>
<dbReference type="STRING" id="869279.SE15_07655"/>
<accession>A0A0P6XHU2</accession>
<comment type="subunit">
    <text evidence="5">Part of the 50S ribosomal subunit; part of the 5S rRNA/L5/L18/L25 subcomplex. Contacts the 5S rRNA. Binds to the 5S rRNA independently of L5 and L18.</text>
</comment>
<keyword evidence="2 5" id="KW-0694">RNA-binding</keyword>
<dbReference type="Pfam" id="PF01386">
    <property type="entry name" value="Ribosomal_L25p"/>
    <property type="match status" value="1"/>
</dbReference>
<evidence type="ECO:0000256" key="2">
    <source>
        <dbReference type="ARBA" id="ARBA00022884"/>
    </source>
</evidence>
<dbReference type="OrthoDB" id="9790002at2"/>
<evidence type="ECO:0000256" key="6">
    <source>
        <dbReference type="SAM" id="MobiDB-lite"/>
    </source>
</evidence>
<dbReference type="Proteomes" id="UP000050544">
    <property type="component" value="Unassembled WGS sequence"/>
</dbReference>
<evidence type="ECO:0000313" key="9">
    <source>
        <dbReference type="EMBL" id="KPL83135.1"/>
    </source>
</evidence>
<dbReference type="NCBIfam" id="TIGR00731">
    <property type="entry name" value="bL25_bact_ctc"/>
    <property type="match status" value="1"/>
</dbReference>
<gene>
    <name evidence="5" type="primary">rplY</name>
    <name evidence="5" type="synonym">ctc</name>
    <name evidence="9" type="ORF">SE15_07655</name>
</gene>
<dbReference type="HAMAP" id="MF_01334">
    <property type="entry name" value="Ribosomal_bL25_CTC"/>
    <property type="match status" value="1"/>
</dbReference>
<evidence type="ECO:0000256" key="3">
    <source>
        <dbReference type="ARBA" id="ARBA00022980"/>
    </source>
</evidence>
<evidence type="ECO:0000313" key="10">
    <source>
        <dbReference type="Proteomes" id="UP000050544"/>
    </source>
</evidence>
<dbReference type="InterPro" id="IPR001021">
    <property type="entry name" value="Ribosomal_bL25_long"/>
</dbReference>
<dbReference type="Gene3D" id="2.40.240.10">
    <property type="entry name" value="Ribosomal Protein L25, Chain P"/>
    <property type="match status" value="1"/>
</dbReference>
<evidence type="ECO:0000259" key="8">
    <source>
        <dbReference type="Pfam" id="PF14693"/>
    </source>
</evidence>
<dbReference type="InterPro" id="IPR011035">
    <property type="entry name" value="Ribosomal_bL25/Gln-tRNA_synth"/>
</dbReference>
<dbReference type="Pfam" id="PF14693">
    <property type="entry name" value="Ribosomal_TL5_C"/>
    <property type="match status" value="1"/>
</dbReference>
<dbReference type="InterPro" id="IPR020930">
    <property type="entry name" value="Ribosomal_uL5_bac-type"/>
</dbReference>
<dbReference type="GO" id="GO:0003735">
    <property type="term" value="F:structural constituent of ribosome"/>
    <property type="evidence" value="ECO:0007669"/>
    <property type="project" value="InterPro"/>
</dbReference>
<evidence type="ECO:0000256" key="4">
    <source>
        <dbReference type="ARBA" id="ARBA00023274"/>
    </source>
</evidence>
<dbReference type="PANTHER" id="PTHR33284:SF1">
    <property type="entry name" value="RIBOSOMAL PROTEIN L25_GLN-TRNA SYNTHETASE, ANTI-CODON-BINDING DOMAIN-CONTAINING PROTEIN"/>
    <property type="match status" value="1"/>
</dbReference>
<dbReference type="PANTHER" id="PTHR33284">
    <property type="entry name" value="RIBOSOMAL PROTEIN L25/GLN-TRNA SYNTHETASE, ANTI-CODON-BINDING DOMAIN-CONTAINING PROTEIN"/>
    <property type="match status" value="1"/>
</dbReference>
<reference evidence="9 10" key="1">
    <citation type="submission" date="2015-07" db="EMBL/GenBank/DDBJ databases">
        <title>Whole genome sequence of Thermanaerothrix daxensis DSM 23592.</title>
        <authorList>
            <person name="Hemp J."/>
            <person name="Ward L.M."/>
            <person name="Pace L.A."/>
            <person name="Fischer W.W."/>
        </authorList>
    </citation>
    <scope>NUCLEOTIDE SEQUENCE [LARGE SCALE GENOMIC DNA]</scope>
    <source>
        <strain evidence="9 10">GNS-1</strain>
    </source>
</reference>
<feature type="region of interest" description="Disordered" evidence="6">
    <location>
        <begin position="187"/>
        <end position="214"/>
    </location>
</feature>
<keyword evidence="1 5" id="KW-0699">rRNA-binding</keyword>
<protein>
    <recommendedName>
        <fullName evidence="5">Large ribosomal subunit protein bL25</fullName>
    </recommendedName>
    <alternativeName>
        <fullName evidence="5">General stress protein CTC</fullName>
    </alternativeName>
</protein>
<organism evidence="9 10">
    <name type="scientific">Thermanaerothrix daxensis</name>
    <dbReference type="NCBI Taxonomy" id="869279"/>
    <lineage>
        <taxon>Bacteria</taxon>
        <taxon>Bacillati</taxon>
        <taxon>Chloroflexota</taxon>
        <taxon>Anaerolineae</taxon>
        <taxon>Anaerolineales</taxon>
        <taxon>Anaerolineaceae</taxon>
        <taxon>Thermanaerothrix</taxon>
    </lineage>
</organism>
<keyword evidence="10" id="KW-1185">Reference proteome</keyword>
<dbReference type="RefSeq" id="WP_054521526.1">
    <property type="nucleotide sequence ID" value="NZ_LGKO01000004.1"/>
</dbReference>
<dbReference type="GO" id="GO:0022625">
    <property type="term" value="C:cytosolic large ribosomal subunit"/>
    <property type="evidence" value="ECO:0007669"/>
    <property type="project" value="TreeGrafter"/>
</dbReference>
<dbReference type="PATRIC" id="fig|869279.4.peg.2261"/>
<dbReference type="SUPFAM" id="SSF50715">
    <property type="entry name" value="Ribosomal protein L25-like"/>
    <property type="match status" value="1"/>
</dbReference>
<name>A0A0P6XHU2_9CHLR</name>
<evidence type="ECO:0000256" key="1">
    <source>
        <dbReference type="ARBA" id="ARBA00022730"/>
    </source>
</evidence>
<dbReference type="InterPro" id="IPR020057">
    <property type="entry name" value="Ribosomal_bL25_b-dom"/>
</dbReference>
<feature type="compositionally biased region" description="Basic and acidic residues" evidence="6">
    <location>
        <begin position="201"/>
        <end position="214"/>
    </location>
</feature>
<dbReference type="InterPro" id="IPR020056">
    <property type="entry name" value="Rbsml_bL25/Gln-tRNA_synth_N"/>
</dbReference>
<feature type="domain" description="Large ribosomal subunit protein bL25 L25" evidence="7">
    <location>
        <begin position="6"/>
        <end position="91"/>
    </location>
</feature>
<proteinExistence type="inferred from homology"/>
<dbReference type="GO" id="GO:0006412">
    <property type="term" value="P:translation"/>
    <property type="evidence" value="ECO:0007669"/>
    <property type="project" value="UniProtKB-UniRule"/>
</dbReference>
<dbReference type="AlphaFoldDB" id="A0A0P6XHU2"/>
<comment type="similarity">
    <text evidence="5">Belongs to the bacterial ribosomal protein bL25 family. CTC subfamily.</text>
</comment>
<dbReference type="InterPro" id="IPR037121">
    <property type="entry name" value="Ribosomal_bL25_C"/>
</dbReference>
<feature type="domain" description="Large ribosomal subunit protein bL25 beta" evidence="8">
    <location>
        <begin position="99"/>
        <end position="181"/>
    </location>
</feature>
<dbReference type="Gene3D" id="2.170.120.20">
    <property type="entry name" value="Ribosomal protein L25, beta domain"/>
    <property type="match status" value="1"/>
</dbReference>
<comment type="caution">
    <text evidence="9">The sequence shown here is derived from an EMBL/GenBank/DDBJ whole genome shotgun (WGS) entry which is preliminary data.</text>
</comment>
<sequence length="214" mass="23493">MEKVVLKATRRNVIGKKVGALRRAGQLPAILYGHHFEPTPITLDLHEATKVLAGLKPSSLVTIELDGTQHAALIREKQRDFIKGTLLHVDFQVVSLTEKIRADVSLEFVGEAPAVRDFNGVLITNLEEVEVSCLPQDLPEKIVVDISGLARVGDAIYVRDLTFPPNVECLEDPDEVVAVITGGAEEEMVEGEEVGLAEPEVIERGKKEEEVEEE</sequence>
<dbReference type="GO" id="GO:0008097">
    <property type="term" value="F:5S rRNA binding"/>
    <property type="evidence" value="ECO:0007669"/>
    <property type="project" value="InterPro"/>
</dbReference>
<dbReference type="CDD" id="cd00495">
    <property type="entry name" value="Ribosomal_L25_TL5_CTC"/>
    <property type="match status" value="1"/>
</dbReference>
<evidence type="ECO:0000259" key="7">
    <source>
        <dbReference type="Pfam" id="PF01386"/>
    </source>
</evidence>
<keyword evidence="3 5" id="KW-0689">Ribosomal protein</keyword>
<dbReference type="EMBL" id="LGKO01000004">
    <property type="protein sequence ID" value="KPL83135.1"/>
    <property type="molecule type" value="Genomic_DNA"/>
</dbReference>
<evidence type="ECO:0000256" key="5">
    <source>
        <dbReference type="HAMAP-Rule" id="MF_01334"/>
    </source>
</evidence>
<dbReference type="InterPro" id="IPR029751">
    <property type="entry name" value="Ribosomal_L25_dom"/>
</dbReference>
<comment type="function">
    <text evidence="5">This is one of the proteins that binds to the 5S RNA in the ribosome where it forms part of the central protuberance.</text>
</comment>